<reference evidence="8 9" key="1">
    <citation type="submission" date="2019-02" db="EMBL/GenBank/DDBJ databases">
        <title>Genomic Encyclopedia of Type Strains, Phase IV (KMG-IV): sequencing the most valuable type-strain genomes for metagenomic binning, comparative biology and taxonomic classification.</title>
        <authorList>
            <person name="Goeker M."/>
        </authorList>
    </citation>
    <scope>NUCLEOTIDE SEQUENCE [LARGE SCALE GENOMIC DNA]</scope>
    <source>
        <strain evidence="8 9">DSM 29486</strain>
    </source>
</reference>
<sequence length="442" mass="49115">MRKRAKQFVAAAMAGVMALGMAACGSGDDSKTTAAGTEKGTEATKDAGTTEGNSGEEVKLVTIIEEPNVEYYPVFFEKLKELYPNYKITSKTWDQGQVEKTVKTAFAGGESIDIVKWFPNQMESFLNSDMALDLTPYLDDEWKSIWVDNALDIGTYDGKTYCLPITTVYPDIDVNVDLMEKAGVEVKDEWTWEEFVAACEKIKTNLPDVFPFGIKDTRCGWFMRNAFLQIWDTKAEMEDFIAGNISFKDERVVAAMDEITDLFVKGYAYPGEGAFSQTNDQIKAAFTQGKIAMMFDVNNGGQQMHEQMAEAGYKNVRTIGWPTMAKGECEYVLGGCDGYFIPANCKNVDAAVNVLKYLTSEEAFKLQVERGDVVPANVSAGDNKDAEQFARDSSKVYPKEIMQLSSELGTYVDLSLAANYYYDKESTLNELEDLREAALAAK</sequence>
<dbReference type="Pfam" id="PF01547">
    <property type="entry name" value="SBP_bac_1"/>
    <property type="match status" value="1"/>
</dbReference>
<gene>
    <name evidence="8" type="ORF">EV209_1110</name>
</gene>
<accession>A0A4V2F8C9</accession>
<dbReference type="PROSITE" id="PS51257">
    <property type="entry name" value="PROKAR_LIPOPROTEIN"/>
    <property type="match status" value="1"/>
</dbReference>
<comment type="caution">
    <text evidence="8">The sequence shown here is derived from an EMBL/GenBank/DDBJ whole genome shotgun (WGS) entry which is preliminary data.</text>
</comment>
<feature type="signal peptide" evidence="7">
    <location>
        <begin position="1"/>
        <end position="22"/>
    </location>
</feature>
<evidence type="ECO:0000313" key="8">
    <source>
        <dbReference type="EMBL" id="RZT02977.1"/>
    </source>
</evidence>
<keyword evidence="1" id="KW-1003">Cell membrane</keyword>
<dbReference type="PANTHER" id="PTHR43649">
    <property type="entry name" value="ARABINOSE-BINDING PROTEIN-RELATED"/>
    <property type="match status" value="1"/>
</dbReference>
<dbReference type="PANTHER" id="PTHR43649:SF33">
    <property type="entry name" value="POLYGALACTURONAN_RHAMNOGALACTURONAN-BINDING PROTEIN YTCQ"/>
    <property type="match status" value="1"/>
</dbReference>
<dbReference type="InterPro" id="IPR006059">
    <property type="entry name" value="SBP"/>
</dbReference>
<evidence type="ECO:0000256" key="5">
    <source>
        <dbReference type="ARBA" id="ARBA00023288"/>
    </source>
</evidence>
<evidence type="ECO:0000256" key="4">
    <source>
        <dbReference type="ARBA" id="ARBA00023139"/>
    </source>
</evidence>
<feature type="region of interest" description="Disordered" evidence="6">
    <location>
        <begin position="28"/>
        <end position="53"/>
    </location>
</feature>
<keyword evidence="4" id="KW-0564">Palmitate</keyword>
<keyword evidence="5" id="KW-0449">Lipoprotein</keyword>
<dbReference type="AlphaFoldDB" id="A0A4V2F8C9"/>
<dbReference type="SUPFAM" id="SSF53850">
    <property type="entry name" value="Periplasmic binding protein-like II"/>
    <property type="match status" value="1"/>
</dbReference>
<organism evidence="8 9">
    <name type="scientific">Cuneatibacter caecimuris</name>
    <dbReference type="NCBI Taxonomy" id="1796618"/>
    <lineage>
        <taxon>Bacteria</taxon>
        <taxon>Bacillati</taxon>
        <taxon>Bacillota</taxon>
        <taxon>Clostridia</taxon>
        <taxon>Lachnospirales</taxon>
        <taxon>Lachnospiraceae</taxon>
        <taxon>Cuneatibacter</taxon>
    </lineage>
</organism>
<evidence type="ECO:0000256" key="3">
    <source>
        <dbReference type="ARBA" id="ARBA00023136"/>
    </source>
</evidence>
<dbReference type="RefSeq" id="WP_130433798.1">
    <property type="nucleotide sequence ID" value="NZ_SGXF01000001.1"/>
</dbReference>
<keyword evidence="3" id="KW-0472">Membrane</keyword>
<proteinExistence type="predicted"/>
<keyword evidence="2 7" id="KW-0732">Signal</keyword>
<feature type="chain" id="PRO_5038511092" evidence="7">
    <location>
        <begin position="23"/>
        <end position="442"/>
    </location>
</feature>
<dbReference type="Proteomes" id="UP000292927">
    <property type="component" value="Unassembled WGS sequence"/>
</dbReference>
<evidence type="ECO:0000256" key="1">
    <source>
        <dbReference type="ARBA" id="ARBA00022475"/>
    </source>
</evidence>
<dbReference type="EMBL" id="SGXF01000001">
    <property type="protein sequence ID" value="RZT02977.1"/>
    <property type="molecule type" value="Genomic_DNA"/>
</dbReference>
<protein>
    <submittedName>
        <fullName evidence="8">ABC-type glycerol-3-phosphate transport system substrate-binding protein</fullName>
    </submittedName>
</protein>
<evidence type="ECO:0000313" key="9">
    <source>
        <dbReference type="Proteomes" id="UP000292927"/>
    </source>
</evidence>
<evidence type="ECO:0000256" key="7">
    <source>
        <dbReference type="SAM" id="SignalP"/>
    </source>
</evidence>
<dbReference type="InterPro" id="IPR050490">
    <property type="entry name" value="Bact_solute-bd_prot1"/>
</dbReference>
<dbReference type="Gene3D" id="3.40.190.10">
    <property type="entry name" value="Periplasmic binding protein-like II"/>
    <property type="match status" value="1"/>
</dbReference>
<dbReference type="OrthoDB" id="41208at2"/>
<keyword evidence="9" id="KW-1185">Reference proteome</keyword>
<name>A0A4V2F8C9_9FIRM</name>
<evidence type="ECO:0000256" key="6">
    <source>
        <dbReference type="SAM" id="MobiDB-lite"/>
    </source>
</evidence>
<evidence type="ECO:0000256" key="2">
    <source>
        <dbReference type="ARBA" id="ARBA00022729"/>
    </source>
</evidence>